<evidence type="ECO:0000256" key="7">
    <source>
        <dbReference type="ARBA" id="ARBA00047942"/>
    </source>
</evidence>
<keyword evidence="3" id="KW-0808">Transferase</keyword>
<keyword evidence="10" id="KW-1185">Reference proteome</keyword>
<name>A0ABW5Y0Y5_9BACL</name>
<organism evidence="9 10">
    <name type="scientific">Kurthia populi</name>
    <dbReference type="NCBI Taxonomy" id="1562132"/>
    <lineage>
        <taxon>Bacteria</taxon>
        <taxon>Bacillati</taxon>
        <taxon>Bacillota</taxon>
        <taxon>Bacilli</taxon>
        <taxon>Bacillales</taxon>
        <taxon>Caryophanaceae</taxon>
        <taxon>Kurthia</taxon>
    </lineage>
</organism>
<evidence type="ECO:0000259" key="8">
    <source>
        <dbReference type="Pfam" id="PF07669"/>
    </source>
</evidence>
<dbReference type="PANTHER" id="PTHR33841:SF6">
    <property type="entry name" value="TYPE II METHYLTRANSFERASE M.HINDII"/>
    <property type="match status" value="1"/>
</dbReference>
<evidence type="ECO:0000256" key="2">
    <source>
        <dbReference type="ARBA" id="ARBA00022603"/>
    </source>
</evidence>
<feature type="domain" description="Type II methyltransferase M.TaqI-like" evidence="8">
    <location>
        <begin position="77"/>
        <end position="211"/>
    </location>
</feature>
<evidence type="ECO:0000256" key="3">
    <source>
        <dbReference type="ARBA" id="ARBA00022679"/>
    </source>
</evidence>
<proteinExistence type="predicted"/>
<keyword evidence="2 9" id="KW-0489">Methyltransferase</keyword>
<evidence type="ECO:0000256" key="5">
    <source>
        <dbReference type="ARBA" id="ARBA00022747"/>
    </source>
</evidence>
<evidence type="ECO:0000313" key="9">
    <source>
        <dbReference type="EMBL" id="MFD2868962.1"/>
    </source>
</evidence>
<reference evidence="10" key="1">
    <citation type="journal article" date="2019" name="Int. J. Syst. Evol. Microbiol.">
        <title>The Global Catalogue of Microorganisms (GCM) 10K type strain sequencing project: providing services to taxonomists for standard genome sequencing and annotation.</title>
        <authorList>
            <consortium name="The Broad Institute Genomics Platform"/>
            <consortium name="The Broad Institute Genome Sequencing Center for Infectious Disease"/>
            <person name="Wu L."/>
            <person name="Ma J."/>
        </authorList>
    </citation>
    <scope>NUCLEOTIDE SEQUENCE [LARGE SCALE GENOMIC DNA]</scope>
    <source>
        <strain evidence="10">KCTC 33522</strain>
    </source>
</reference>
<dbReference type="GO" id="GO:0008168">
    <property type="term" value="F:methyltransferase activity"/>
    <property type="evidence" value="ECO:0007669"/>
    <property type="project" value="UniProtKB-KW"/>
</dbReference>
<dbReference type="PANTHER" id="PTHR33841">
    <property type="entry name" value="DNA METHYLTRANSFERASE YEEA-RELATED"/>
    <property type="match status" value="1"/>
</dbReference>
<protein>
    <recommendedName>
        <fullName evidence="1">site-specific DNA-methyltransferase (adenine-specific)</fullName>
        <ecNumber evidence="1">2.1.1.72</ecNumber>
    </recommendedName>
</protein>
<keyword evidence="4" id="KW-0949">S-adenosyl-L-methionine</keyword>
<dbReference type="EC" id="2.1.1.72" evidence="1"/>
<dbReference type="Proteomes" id="UP001597568">
    <property type="component" value="Unassembled WGS sequence"/>
</dbReference>
<dbReference type="Gene3D" id="3.40.50.150">
    <property type="entry name" value="Vaccinia Virus protein VP39"/>
    <property type="match status" value="1"/>
</dbReference>
<comment type="caution">
    <text evidence="9">The sequence shown here is derived from an EMBL/GenBank/DDBJ whole genome shotgun (WGS) entry which is preliminary data.</text>
</comment>
<dbReference type="InterPro" id="IPR050953">
    <property type="entry name" value="N4_N6_ade-DNA_methylase"/>
</dbReference>
<comment type="catalytic activity">
    <reaction evidence="7">
        <text>a 2'-deoxyadenosine in DNA + S-adenosyl-L-methionine = an N(6)-methyl-2'-deoxyadenosine in DNA + S-adenosyl-L-homocysteine + H(+)</text>
        <dbReference type="Rhea" id="RHEA:15197"/>
        <dbReference type="Rhea" id="RHEA-COMP:12418"/>
        <dbReference type="Rhea" id="RHEA-COMP:12419"/>
        <dbReference type="ChEBI" id="CHEBI:15378"/>
        <dbReference type="ChEBI" id="CHEBI:57856"/>
        <dbReference type="ChEBI" id="CHEBI:59789"/>
        <dbReference type="ChEBI" id="CHEBI:90615"/>
        <dbReference type="ChEBI" id="CHEBI:90616"/>
        <dbReference type="EC" id="2.1.1.72"/>
    </reaction>
</comment>
<dbReference type="RefSeq" id="WP_380147825.1">
    <property type="nucleotide sequence ID" value="NZ_JBHUOR010000085.1"/>
</dbReference>
<dbReference type="PROSITE" id="PS00092">
    <property type="entry name" value="N6_MTASE"/>
    <property type="match status" value="1"/>
</dbReference>
<dbReference type="Pfam" id="PF07669">
    <property type="entry name" value="Eco57I"/>
    <property type="match status" value="1"/>
</dbReference>
<sequence>MNKKCQVFTPREVVEAMLDKIGYTKGLYGKKVLENSCGVGNILCVVVERYIKTCLVEGYSNISIKKGLELDIYGVEIDEIHFNKCIENLNHIAEKYGLYNIDWKILNIDSLNKKWEVKFDYLIGNPPYIKYSEINSSIRKFVKENFKTCSIGKFDYCYAFIESALENLNDTGKMIYLIPNSIFKNVFGKNLRAMMLDDLTEIIDYKNLKLFPGISTSSALILIEKGRKTEKIIYQDVKRNFTSELPKEKLGEKWIFRDGNREEKASTNKFGDFFNASISIATLLNEAYVVKEFEDNGEYIATKSYNIEKEVIKRAVSPKSMSYGKTEMIIFPYYYRLGELKRYTLGEFEEKFPQAVKYLKQFENKLQKRKSSENTEWFEYGRTQALKNLNQSKLLLSTVVTSKIKVYELNEESIPYSGIFVTPKSSLSLNIAKRILTSEDFLNYAKGIGIQANGESVRITVNDINNFHIDLEGLIRNGENEI</sequence>
<dbReference type="InterPro" id="IPR002052">
    <property type="entry name" value="DNA_methylase_N6_adenine_CS"/>
</dbReference>
<evidence type="ECO:0000256" key="4">
    <source>
        <dbReference type="ARBA" id="ARBA00022691"/>
    </source>
</evidence>
<accession>A0ABW5Y0Y5</accession>
<dbReference type="InterPro" id="IPR029063">
    <property type="entry name" value="SAM-dependent_MTases_sf"/>
</dbReference>
<evidence type="ECO:0000313" key="10">
    <source>
        <dbReference type="Proteomes" id="UP001597568"/>
    </source>
</evidence>
<dbReference type="SUPFAM" id="SSF53335">
    <property type="entry name" value="S-adenosyl-L-methionine-dependent methyltransferases"/>
    <property type="match status" value="1"/>
</dbReference>
<evidence type="ECO:0000256" key="1">
    <source>
        <dbReference type="ARBA" id="ARBA00011900"/>
    </source>
</evidence>
<gene>
    <name evidence="9" type="ORF">ACFSY7_10685</name>
</gene>
<dbReference type="PRINTS" id="PR00507">
    <property type="entry name" value="N12N6MTFRASE"/>
</dbReference>
<dbReference type="InterPro" id="IPR011639">
    <property type="entry name" value="MethylTrfase_TaqI-like_dom"/>
</dbReference>
<keyword evidence="5" id="KW-0680">Restriction system</keyword>
<evidence type="ECO:0000256" key="6">
    <source>
        <dbReference type="ARBA" id="ARBA00023125"/>
    </source>
</evidence>
<dbReference type="GO" id="GO:0032259">
    <property type="term" value="P:methylation"/>
    <property type="evidence" value="ECO:0007669"/>
    <property type="project" value="UniProtKB-KW"/>
</dbReference>
<keyword evidence="6" id="KW-0238">DNA-binding</keyword>
<dbReference type="EMBL" id="JBHUOR010000085">
    <property type="protein sequence ID" value="MFD2868962.1"/>
    <property type="molecule type" value="Genomic_DNA"/>
</dbReference>